<evidence type="ECO:0000256" key="4">
    <source>
        <dbReference type="ARBA" id="ARBA00015492"/>
    </source>
</evidence>
<comment type="function">
    <text evidence="13">Required for the formation of a threonylcarbamoyl group on adenosine at position 37 (t(6)A37) in tRNAs that read codons beginning with adenine.</text>
</comment>
<dbReference type="FunFam" id="3.90.870.10:FF:000009">
    <property type="entry name" value="Threonylcarbamoyl-AMP synthase, putative"/>
    <property type="match status" value="1"/>
</dbReference>
<evidence type="ECO:0000256" key="12">
    <source>
        <dbReference type="ARBA" id="ARBA00048366"/>
    </source>
</evidence>
<dbReference type="EC" id="2.7.7.87" evidence="3 13"/>
<dbReference type="GO" id="GO:0006450">
    <property type="term" value="P:regulation of translational fidelity"/>
    <property type="evidence" value="ECO:0007669"/>
    <property type="project" value="TreeGrafter"/>
</dbReference>
<evidence type="ECO:0000256" key="11">
    <source>
        <dbReference type="ARBA" id="ARBA00029774"/>
    </source>
</evidence>
<dbReference type="SUPFAM" id="SSF55821">
    <property type="entry name" value="YrdC/RibB"/>
    <property type="match status" value="1"/>
</dbReference>
<evidence type="ECO:0000313" key="16">
    <source>
        <dbReference type="EMBL" id="OAG27299.1"/>
    </source>
</evidence>
<dbReference type="InterPro" id="IPR050156">
    <property type="entry name" value="TC-AMP_synthase_SUA5"/>
</dbReference>
<dbReference type="PANTHER" id="PTHR17490">
    <property type="entry name" value="SUA5"/>
    <property type="match status" value="1"/>
</dbReference>
<feature type="binding site" evidence="14">
    <location>
        <position position="30"/>
    </location>
    <ligand>
        <name>L-threonine</name>
        <dbReference type="ChEBI" id="CHEBI:57926"/>
    </ligand>
</feature>
<dbReference type="Gene3D" id="3.90.870.10">
    <property type="entry name" value="DHBP synthase"/>
    <property type="match status" value="1"/>
</dbReference>
<dbReference type="OrthoDB" id="9814580at2"/>
<dbReference type="Pfam" id="PF01300">
    <property type="entry name" value="Sua5_yciO_yrdC"/>
    <property type="match status" value="1"/>
</dbReference>
<dbReference type="GO" id="GO:0005737">
    <property type="term" value="C:cytoplasm"/>
    <property type="evidence" value="ECO:0007669"/>
    <property type="project" value="UniProtKB-SubCell"/>
</dbReference>
<dbReference type="InterPro" id="IPR010923">
    <property type="entry name" value="T(6)A37_SUA5"/>
</dbReference>
<evidence type="ECO:0000256" key="2">
    <source>
        <dbReference type="ARBA" id="ARBA00007663"/>
    </source>
</evidence>
<feature type="binding site" evidence="14">
    <location>
        <position position="174"/>
    </location>
    <ligand>
        <name>L-threonine</name>
        <dbReference type="ChEBI" id="CHEBI:57926"/>
    </ligand>
</feature>
<evidence type="ECO:0000256" key="10">
    <source>
        <dbReference type="ARBA" id="ARBA00022840"/>
    </source>
</evidence>
<feature type="binding site" evidence="14">
    <location>
        <position position="53"/>
    </location>
    <ligand>
        <name>ATP</name>
        <dbReference type="ChEBI" id="CHEBI:30616"/>
    </ligand>
</feature>
<protein>
    <recommendedName>
        <fullName evidence="4 13">Threonylcarbamoyl-AMP synthase</fullName>
        <shortName evidence="13">TC-AMP synthase</shortName>
        <ecNumber evidence="3 13">2.7.7.87</ecNumber>
    </recommendedName>
    <alternativeName>
        <fullName evidence="11 13">L-threonylcarbamoyladenylate synthase</fullName>
    </alternativeName>
</protein>
<dbReference type="GO" id="GO:0061710">
    <property type="term" value="F:L-threonylcarbamoyladenylate synthase"/>
    <property type="evidence" value="ECO:0007669"/>
    <property type="project" value="UniProtKB-EC"/>
</dbReference>
<evidence type="ECO:0000256" key="13">
    <source>
        <dbReference type="PIRNR" id="PIRNR004930"/>
    </source>
</evidence>
<dbReference type="GO" id="GO:0003725">
    <property type="term" value="F:double-stranded RNA binding"/>
    <property type="evidence" value="ECO:0007669"/>
    <property type="project" value="UniProtKB-UniRule"/>
</dbReference>
<dbReference type="AlphaFoldDB" id="A0A177E8F7"/>
<evidence type="ECO:0000256" key="6">
    <source>
        <dbReference type="ARBA" id="ARBA00022679"/>
    </source>
</evidence>
<dbReference type="Proteomes" id="UP000076964">
    <property type="component" value="Unassembled WGS sequence"/>
</dbReference>
<keyword evidence="7 13" id="KW-0819">tRNA processing</keyword>
<comment type="similarity">
    <text evidence="2 13">Belongs to the SUA5 family.</text>
</comment>
<dbReference type="InterPro" id="IPR017945">
    <property type="entry name" value="DHBP_synth_RibB-like_a/b_dom"/>
</dbReference>
<keyword evidence="10 13" id="KW-0067">ATP-binding</keyword>
<dbReference type="RefSeq" id="WP_068542633.1">
    <property type="nucleotide sequence ID" value="NZ_LSFI01000034.1"/>
</dbReference>
<keyword evidence="17" id="KW-1185">Reference proteome</keyword>
<feature type="binding site" evidence="14">
    <location>
        <position position="137"/>
    </location>
    <ligand>
        <name>ATP</name>
        <dbReference type="ChEBI" id="CHEBI:30616"/>
    </ligand>
</feature>
<proteinExistence type="inferred from homology"/>
<feature type="binding site" evidence="14">
    <location>
        <position position="135"/>
    </location>
    <ligand>
        <name>L-threonine</name>
        <dbReference type="ChEBI" id="CHEBI:57926"/>
    </ligand>
</feature>
<feature type="binding site" evidence="14">
    <location>
        <position position="145"/>
    </location>
    <ligand>
        <name>ATP</name>
        <dbReference type="ChEBI" id="CHEBI:30616"/>
    </ligand>
</feature>
<dbReference type="EMBL" id="LSFI01000034">
    <property type="protein sequence ID" value="OAG27299.1"/>
    <property type="molecule type" value="Genomic_DNA"/>
</dbReference>
<dbReference type="PROSITE" id="PS51163">
    <property type="entry name" value="YRDC"/>
    <property type="match status" value="1"/>
</dbReference>
<dbReference type="InterPro" id="IPR006070">
    <property type="entry name" value="Sua5-like_dom"/>
</dbReference>
<dbReference type="GO" id="GO:0005524">
    <property type="term" value="F:ATP binding"/>
    <property type="evidence" value="ECO:0007669"/>
    <property type="project" value="UniProtKB-UniRule"/>
</dbReference>
<dbReference type="PANTHER" id="PTHR17490:SF16">
    <property type="entry name" value="THREONYLCARBAMOYL-AMP SYNTHASE"/>
    <property type="match status" value="1"/>
</dbReference>
<feature type="domain" description="YrdC-like" evidence="15">
    <location>
        <begin position="8"/>
        <end position="192"/>
    </location>
</feature>
<comment type="caution">
    <text evidence="16">The sequence shown here is derived from an EMBL/GenBank/DDBJ whole genome shotgun (WGS) entry which is preliminary data.</text>
</comment>
<keyword evidence="6 13" id="KW-0808">Transferase</keyword>
<evidence type="ECO:0000259" key="15">
    <source>
        <dbReference type="PROSITE" id="PS51163"/>
    </source>
</evidence>
<sequence>MPIVEPTRENIKKAAKLLKAGELIAFPTETVYGLGANVFNEKAVARIFELKKRPHFDPLIVHVADVSMAEEISHFDERARILASHFWPGPLTLVLPKKKAVPDIVTSGLPSVALRMPAHEVALALIKECGFPLAAPSANPFGQLSPTRAEHVLSYFGDELFILDGGECQVGLESTILDLTEKEPLLLRPGGVPVEALREVLGDIKIRKKASKPKAPGQLKSHYAPRTPLKIWRKCLKLEGKRVGFLAFTRAPEGKYEVVRVLSPSGDLREAAANLFKYLHELDKMGLDLILAEPVPEKGLGLAIMDRLRKAEAAFN</sequence>
<reference evidence="16 17" key="1">
    <citation type="submission" date="2016-02" db="EMBL/GenBank/DDBJ databases">
        <title>Draft genome sequence of Thermodesulfatator sp. S606.</title>
        <authorList>
            <person name="Lai Q."/>
            <person name="Cao J."/>
            <person name="Dupont S."/>
            <person name="Shao Z."/>
            <person name="Jebbar M."/>
            <person name="Alain K."/>
        </authorList>
    </citation>
    <scope>NUCLEOTIDE SEQUENCE [LARGE SCALE GENOMIC DNA]</scope>
    <source>
        <strain evidence="16 17">S606</strain>
    </source>
</reference>
<keyword evidence="8 13" id="KW-0548">Nucleotidyltransferase</keyword>
<dbReference type="NCBIfam" id="TIGR00057">
    <property type="entry name" value="L-threonylcarbamoyladenylate synthase"/>
    <property type="match status" value="1"/>
</dbReference>
<evidence type="ECO:0000256" key="8">
    <source>
        <dbReference type="ARBA" id="ARBA00022695"/>
    </source>
</evidence>
<feature type="binding site" evidence="14">
    <location>
        <position position="188"/>
    </location>
    <ligand>
        <name>ATP</name>
        <dbReference type="ChEBI" id="CHEBI:30616"/>
    </ligand>
</feature>
<comment type="subcellular location">
    <subcellularLocation>
        <location evidence="1 13">Cytoplasm</location>
    </subcellularLocation>
</comment>
<dbReference type="GO" id="GO:0000049">
    <property type="term" value="F:tRNA binding"/>
    <property type="evidence" value="ECO:0007669"/>
    <property type="project" value="TreeGrafter"/>
</dbReference>
<keyword evidence="5 13" id="KW-0963">Cytoplasm</keyword>
<dbReference type="STRING" id="1795632.TH606_07795"/>
<evidence type="ECO:0000256" key="3">
    <source>
        <dbReference type="ARBA" id="ARBA00012584"/>
    </source>
</evidence>
<name>A0A177E8F7_9BACT</name>
<keyword evidence="9 13" id="KW-0547">Nucleotide-binding</keyword>
<dbReference type="Pfam" id="PF03481">
    <property type="entry name" value="Sua5_C"/>
    <property type="match status" value="1"/>
</dbReference>
<comment type="catalytic activity">
    <reaction evidence="12 13">
        <text>L-threonine + hydrogencarbonate + ATP = L-threonylcarbamoyladenylate + diphosphate + H2O</text>
        <dbReference type="Rhea" id="RHEA:36407"/>
        <dbReference type="ChEBI" id="CHEBI:15377"/>
        <dbReference type="ChEBI" id="CHEBI:17544"/>
        <dbReference type="ChEBI" id="CHEBI:30616"/>
        <dbReference type="ChEBI" id="CHEBI:33019"/>
        <dbReference type="ChEBI" id="CHEBI:57926"/>
        <dbReference type="ChEBI" id="CHEBI:73682"/>
        <dbReference type="EC" id="2.7.7.87"/>
    </reaction>
</comment>
<gene>
    <name evidence="16" type="ORF">TH606_07795</name>
</gene>
<dbReference type="GO" id="GO:0008033">
    <property type="term" value="P:tRNA processing"/>
    <property type="evidence" value="ECO:0007669"/>
    <property type="project" value="UniProtKB-KW"/>
</dbReference>
<evidence type="ECO:0000256" key="1">
    <source>
        <dbReference type="ARBA" id="ARBA00004496"/>
    </source>
</evidence>
<evidence type="ECO:0000256" key="9">
    <source>
        <dbReference type="ARBA" id="ARBA00022741"/>
    </source>
</evidence>
<organism evidence="16 17">
    <name type="scientific">Thermodesulfatator autotrophicus</name>
    <dbReference type="NCBI Taxonomy" id="1795632"/>
    <lineage>
        <taxon>Bacteria</taxon>
        <taxon>Pseudomonadati</taxon>
        <taxon>Thermodesulfobacteriota</taxon>
        <taxon>Thermodesulfobacteria</taxon>
        <taxon>Thermodesulfobacteriales</taxon>
        <taxon>Thermodesulfatatoraceae</taxon>
        <taxon>Thermodesulfatator</taxon>
    </lineage>
</organism>
<evidence type="ECO:0000256" key="14">
    <source>
        <dbReference type="PIRSR" id="PIRSR004930-1"/>
    </source>
</evidence>
<dbReference type="PIRSF" id="PIRSF004930">
    <property type="entry name" value="Tln_factor_SUA5"/>
    <property type="match status" value="1"/>
</dbReference>
<evidence type="ECO:0000256" key="7">
    <source>
        <dbReference type="ARBA" id="ARBA00022694"/>
    </source>
</evidence>
<dbReference type="Gene3D" id="3.40.50.11030">
    <property type="entry name" value="Threonylcarbamoyl-AMP synthase, C-terminal domain"/>
    <property type="match status" value="1"/>
</dbReference>
<evidence type="ECO:0000313" key="17">
    <source>
        <dbReference type="Proteomes" id="UP000076964"/>
    </source>
</evidence>
<dbReference type="InterPro" id="IPR038385">
    <property type="entry name" value="Sua5/YwlC_C"/>
</dbReference>
<accession>A0A177E8F7</accession>
<feature type="binding site" evidence="14">
    <location>
        <position position="62"/>
    </location>
    <ligand>
        <name>L-threonine</name>
        <dbReference type="ChEBI" id="CHEBI:57926"/>
    </ligand>
</feature>
<evidence type="ECO:0000256" key="5">
    <source>
        <dbReference type="ARBA" id="ARBA00022490"/>
    </source>
</evidence>
<dbReference type="InterPro" id="IPR005145">
    <property type="entry name" value="Sua5_C"/>
</dbReference>
<feature type="binding site" evidence="14">
    <location>
        <position position="223"/>
    </location>
    <ligand>
        <name>ATP</name>
        <dbReference type="ChEBI" id="CHEBI:30616"/>
    </ligand>
</feature>
<feature type="binding site" evidence="14">
    <location>
        <position position="115"/>
    </location>
    <ligand>
        <name>L-threonine</name>
        <dbReference type="ChEBI" id="CHEBI:57926"/>
    </ligand>
</feature>